<organism evidence="3 4">
    <name type="scientific">Flaviaesturariibacter aridisoli</name>
    <dbReference type="NCBI Taxonomy" id="2545761"/>
    <lineage>
        <taxon>Bacteria</taxon>
        <taxon>Pseudomonadati</taxon>
        <taxon>Bacteroidota</taxon>
        <taxon>Chitinophagia</taxon>
        <taxon>Chitinophagales</taxon>
        <taxon>Chitinophagaceae</taxon>
        <taxon>Flaviaestuariibacter</taxon>
    </lineage>
</organism>
<feature type="signal peptide" evidence="1">
    <location>
        <begin position="1"/>
        <end position="23"/>
    </location>
</feature>
<keyword evidence="1" id="KW-0732">Signal</keyword>
<sequence>MDTSRSKALLLGVLLWGSYTASAQHQQHQGDSAMHGSHHMLYNPTDSAMKWMPGPPFLPAGIKMSVLEGDPSKEGPFTVRLQMPANYTIPPHTHPTIEHVTVIEGSAYFGMGNTLNRGAAKQLKRGGYAVLPANMAHYAFSKSRAVVQVHGMGPFAITYINPADDPRNKH</sequence>
<proteinExistence type="predicted"/>
<dbReference type="InterPro" id="IPR025979">
    <property type="entry name" value="ChrR-like_cupin_dom"/>
</dbReference>
<dbReference type="CDD" id="cd06989">
    <property type="entry name" value="cupin_DRT102"/>
    <property type="match status" value="1"/>
</dbReference>
<dbReference type="InterPro" id="IPR011051">
    <property type="entry name" value="RmlC_Cupin_sf"/>
</dbReference>
<dbReference type="SUPFAM" id="SSF51182">
    <property type="entry name" value="RmlC-like cupins"/>
    <property type="match status" value="1"/>
</dbReference>
<evidence type="ECO:0000259" key="2">
    <source>
        <dbReference type="Pfam" id="PF12973"/>
    </source>
</evidence>
<dbReference type="Pfam" id="PF12973">
    <property type="entry name" value="Cupin_7"/>
    <property type="match status" value="1"/>
</dbReference>
<protein>
    <recommendedName>
        <fullName evidence="2">ChrR-like cupin domain-containing protein</fullName>
    </recommendedName>
</protein>
<feature type="domain" description="ChrR-like cupin" evidence="2">
    <location>
        <begin position="47"/>
        <end position="155"/>
    </location>
</feature>
<dbReference type="AlphaFoldDB" id="A0A4R4DXM1"/>
<evidence type="ECO:0000313" key="4">
    <source>
        <dbReference type="Proteomes" id="UP000295164"/>
    </source>
</evidence>
<dbReference type="EMBL" id="SKFH01000047">
    <property type="protein sequence ID" value="TCZ65778.1"/>
    <property type="molecule type" value="Genomic_DNA"/>
</dbReference>
<dbReference type="InterPro" id="IPR014710">
    <property type="entry name" value="RmlC-like_jellyroll"/>
</dbReference>
<dbReference type="RefSeq" id="WP_131854051.1">
    <property type="nucleotide sequence ID" value="NZ_SKFH01000047.1"/>
</dbReference>
<evidence type="ECO:0000313" key="3">
    <source>
        <dbReference type="EMBL" id="TCZ65778.1"/>
    </source>
</evidence>
<evidence type="ECO:0000256" key="1">
    <source>
        <dbReference type="SAM" id="SignalP"/>
    </source>
</evidence>
<dbReference type="OrthoDB" id="7506908at2"/>
<name>A0A4R4DXM1_9BACT</name>
<comment type="caution">
    <text evidence="3">The sequence shown here is derived from an EMBL/GenBank/DDBJ whole genome shotgun (WGS) entry which is preliminary data.</text>
</comment>
<feature type="chain" id="PRO_5020352187" description="ChrR-like cupin domain-containing protein" evidence="1">
    <location>
        <begin position="24"/>
        <end position="170"/>
    </location>
</feature>
<accession>A0A4R4DXM1</accession>
<reference evidence="3 4" key="1">
    <citation type="submission" date="2019-03" db="EMBL/GenBank/DDBJ databases">
        <authorList>
            <person name="Kim M.K.M."/>
        </authorList>
    </citation>
    <scope>NUCLEOTIDE SEQUENCE [LARGE SCALE GENOMIC DNA]</scope>
    <source>
        <strain evidence="3 4">17J68-15</strain>
    </source>
</reference>
<gene>
    <name evidence="3" type="ORF">E0486_17140</name>
</gene>
<dbReference type="Gene3D" id="2.60.120.10">
    <property type="entry name" value="Jelly Rolls"/>
    <property type="match status" value="1"/>
</dbReference>
<keyword evidence="4" id="KW-1185">Reference proteome</keyword>
<dbReference type="Proteomes" id="UP000295164">
    <property type="component" value="Unassembled WGS sequence"/>
</dbReference>